<dbReference type="GO" id="GO:0006643">
    <property type="term" value="P:membrane lipid metabolic process"/>
    <property type="evidence" value="ECO:0007669"/>
    <property type="project" value="TreeGrafter"/>
</dbReference>
<dbReference type="PANTHER" id="PTHR21624:SF1">
    <property type="entry name" value="ALKYLGLYCEROL MONOOXYGENASE"/>
    <property type="match status" value="1"/>
</dbReference>
<dbReference type="GO" id="GO:0008610">
    <property type="term" value="P:lipid biosynthetic process"/>
    <property type="evidence" value="ECO:0007669"/>
    <property type="project" value="InterPro"/>
</dbReference>
<evidence type="ECO:0000256" key="3">
    <source>
        <dbReference type="ARBA" id="ARBA00022692"/>
    </source>
</evidence>
<organism evidence="19 20">
    <name type="scientific">Phascolarctos cinereus</name>
    <name type="common">Koala</name>
    <dbReference type="NCBI Taxonomy" id="38626"/>
    <lineage>
        <taxon>Eukaryota</taxon>
        <taxon>Metazoa</taxon>
        <taxon>Chordata</taxon>
        <taxon>Craniata</taxon>
        <taxon>Vertebrata</taxon>
        <taxon>Euteleostomi</taxon>
        <taxon>Mammalia</taxon>
        <taxon>Metatheria</taxon>
        <taxon>Diprotodontia</taxon>
        <taxon>Phascolarctidae</taxon>
        <taxon>Phascolarctos</taxon>
    </lineage>
</organism>
<evidence type="ECO:0000259" key="18">
    <source>
        <dbReference type="Pfam" id="PF24858"/>
    </source>
</evidence>
<dbReference type="Pfam" id="PF04116">
    <property type="entry name" value="FA_hydroxylase"/>
    <property type="match status" value="1"/>
</dbReference>
<evidence type="ECO:0000259" key="17">
    <source>
        <dbReference type="Pfam" id="PF04116"/>
    </source>
</evidence>
<proteinExistence type="inferred from homology"/>
<evidence type="ECO:0000256" key="10">
    <source>
        <dbReference type="ARBA" id="ARBA00037122"/>
    </source>
</evidence>
<dbReference type="InterPro" id="IPR056853">
    <property type="entry name" value="AGMP_C"/>
</dbReference>
<evidence type="ECO:0000256" key="7">
    <source>
        <dbReference type="ARBA" id="ARBA00023004"/>
    </source>
</evidence>
<dbReference type="InterPro" id="IPR051689">
    <property type="entry name" value="Sterol_desaturase/TMEM195"/>
</dbReference>
<evidence type="ECO:0000256" key="1">
    <source>
        <dbReference type="ARBA" id="ARBA00001962"/>
    </source>
</evidence>
<keyword evidence="3 16" id="KW-0812">Transmembrane</keyword>
<evidence type="ECO:0000256" key="15">
    <source>
        <dbReference type="ARBA" id="ARBA00047556"/>
    </source>
</evidence>
<keyword evidence="20" id="KW-0503">Monooxygenase</keyword>
<keyword evidence="5 16" id="KW-1133">Transmembrane helix</keyword>
<evidence type="ECO:0000256" key="6">
    <source>
        <dbReference type="ARBA" id="ARBA00023002"/>
    </source>
</evidence>
<dbReference type="Proteomes" id="UP000515140">
    <property type="component" value="Unplaced"/>
</dbReference>
<dbReference type="GO" id="GO:0050479">
    <property type="term" value="F:glyceryl-ether monooxygenase activity"/>
    <property type="evidence" value="ECO:0007669"/>
    <property type="project" value="UniProtKB-EC"/>
</dbReference>
<comment type="subcellular location">
    <subcellularLocation>
        <location evidence="2">Endoplasmic reticulum membrane</location>
        <topology evidence="2">Multi-pass membrane protein</topology>
    </subcellularLocation>
</comment>
<evidence type="ECO:0000313" key="19">
    <source>
        <dbReference type="Proteomes" id="UP000515140"/>
    </source>
</evidence>
<dbReference type="KEGG" id="pcw:110217588"/>
<comment type="function">
    <text evidence="10">Glyceryl-ether monooxygenase that cleaves the O-alkyl bond of ether lipids. Ether lipids are essential components of brain membranes.</text>
</comment>
<dbReference type="GO" id="GO:0005789">
    <property type="term" value="C:endoplasmic reticulum membrane"/>
    <property type="evidence" value="ECO:0007669"/>
    <property type="project" value="UniProtKB-SubCell"/>
</dbReference>
<feature type="domain" description="Alkylglycerol monooxygenase C-terminal" evidence="18">
    <location>
        <begin position="335"/>
        <end position="421"/>
    </location>
</feature>
<keyword evidence="4" id="KW-0256">Endoplasmic reticulum</keyword>
<evidence type="ECO:0000256" key="14">
    <source>
        <dbReference type="ARBA" id="ARBA00041444"/>
    </source>
</evidence>
<dbReference type="GO" id="GO:0005506">
    <property type="term" value="F:iron ion binding"/>
    <property type="evidence" value="ECO:0007669"/>
    <property type="project" value="InterPro"/>
</dbReference>
<feature type="domain" description="Fatty acid hydroxylase" evidence="17">
    <location>
        <begin position="119"/>
        <end position="249"/>
    </location>
</feature>
<evidence type="ECO:0000256" key="12">
    <source>
        <dbReference type="ARBA" id="ARBA00039026"/>
    </source>
</evidence>
<keyword evidence="19" id="KW-1185">Reference proteome</keyword>
<dbReference type="EC" id="1.14.16.5" evidence="12"/>
<keyword evidence="9 16" id="KW-0472">Membrane</keyword>
<evidence type="ECO:0000256" key="2">
    <source>
        <dbReference type="ARBA" id="ARBA00004477"/>
    </source>
</evidence>
<dbReference type="GeneID" id="110217588"/>
<gene>
    <name evidence="20" type="primary">AGMO</name>
</gene>
<dbReference type="RefSeq" id="XP_020855691.1">
    <property type="nucleotide sequence ID" value="XM_021000032.1"/>
</dbReference>
<protein>
    <recommendedName>
        <fullName evidence="13">Alkylglycerol monooxygenase</fullName>
        <ecNumber evidence="12">1.14.16.5</ecNumber>
    </recommendedName>
    <alternativeName>
        <fullName evidence="14">Transmembrane protein 195</fullName>
    </alternativeName>
</protein>
<comment type="catalytic activity">
    <reaction evidence="15">
        <text>1-O-(1,2-saturated-alkyl)-sn-glycerol + (6R)-L-erythro-5,6,7,8-tetrahydrobiopterin + O2 = a 1-(1-hydroxyalkyl)-sn-glycerol + (6R)-L-erythro-6,7-dihydrobiopterin + H2O</text>
        <dbReference type="Rhea" id="RHEA:36255"/>
        <dbReference type="ChEBI" id="CHEBI:15377"/>
        <dbReference type="ChEBI" id="CHEBI:15379"/>
        <dbReference type="ChEBI" id="CHEBI:43120"/>
        <dbReference type="ChEBI" id="CHEBI:59560"/>
        <dbReference type="ChEBI" id="CHEBI:73418"/>
        <dbReference type="ChEBI" id="CHEBI:83957"/>
        <dbReference type="EC" id="1.14.16.5"/>
    </reaction>
</comment>
<evidence type="ECO:0000256" key="9">
    <source>
        <dbReference type="ARBA" id="ARBA00023136"/>
    </source>
</evidence>
<sequence>MATSESPKDVSFSQGIRMMFYAMKPNETSFPNLDEVPDYVKQATPFFISLMLLELVLGWILKGKLAVRVDDALTSISAGILSRLPMLFFRSIEFSTYIYVWEKYRLFNLPWDSPWTWHLTFLGVDLGYYWFHRMAHEVNIMWAAHQTHHSSEAYNLSTALRQSALQVYTSWIFYCPLALIIPPPVYAVHLQFNLLYQFWIHTEVIENLGPLELILNTPSHHRVHHGRNRYCIDKNFAGTLIIWDRIFGTFEAENEKVSYGLTHPINTFEPLKVQFHHMHYIWTTFWITPGLWNKLSVIFKGPGWSPGKPRLGLLEEIPEVTGKEVPYATHVSGSLQLYALVQFALMLGFYEDTFADKDALSQATLLLRSGYIILTLTSIGFLMEQRPQAAILETFRCSVFLMLYWLNYLKPFIPSWTHTFEPIFWSMDDHKSWNCNQGPCDPKLWCTCAPPPPWTVTQDCHLHPCIGETSGIWDGSGSWINFFWYDHYLAHHLLFHTHPQTHCLQRSLITGPQHWKLQFR</sequence>
<evidence type="ECO:0000256" key="4">
    <source>
        <dbReference type="ARBA" id="ARBA00022824"/>
    </source>
</evidence>
<keyword evidence="8" id="KW-0443">Lipid metabolism</keyword>
<dbReference type="FunCoup" id="A0A6P5LIZ5">
    <property type="interactions" value="232"/>
</dbReference>
<evidence type="ECO:0000256" key="16">
    <source>
        <dbReference type="SAM" id="Phobius"/>
    </source>
</evidence>
<dbReference type="AlphaFoldDB" id="A0A6P5LIZ5"/>
<comment type="cofactor">
    <cofactor evidence="1">
        <name>Fe cation</name>
        <dbReference type="ChEBI" id="CHEBI:24875"/>
    </cofactor>
</comment>
<comment type="similarity">
    <text evidence="11">Belongs to the sterol desaturase family. TMEM195 subfamily.</text>
</comment>
<accession>A0A6P5LIZ5</accession>
<dbReference type="Pfam" id="PF24858">
    <property type="entry name" value="AGMP_C"/>
    <property type="match status" value="1"/>
</dbReference>
<feature type="transmembrane region" description="Helical" evidence="16">
    <location>
        <begin position="43"/>
        <end position="61"/>
    </location>
</feature>
<evidence type="ECO:0000313" key="20">
    <source>
        <dbReference type="RefSeq" id="XP_020855691.1"/>
    </source>
</evidence>
<evidence type="ECO:0000256" key="8">
    <source>
        <dbReference type="ARBA" id="ARBA00023098"/>
    </source>
</evidence>
<evidence type="ECO:0000256" key="13">
    <source>
        <dbReference type="ARBA" id="ARBA00040992"/>
    </source>
</evidence>
<dbReference type="CTD" id="392636"/>
<keyword evidence="6" id="KW-0560">Oxidoreductase</keyword>
<dbReference type="InParanoid" id="A0A6P5LIZ5"/>
<evidence type="ECO:0000256" key="11">
    <source>
        <dbReference type="ARBA" id="ARBA00038190"/>
    </source>
</evidence>
<name>A0A6P5LIZ5_PHACI</name>
<evidence type="ECO:0000256" key="5">
    <source>
        <dbReference type="ARBA" id="ARBA00022989"/>
    </source>
</evidence>
<keyword evidence="7" id="KW-0408">Iron</keyword>
<dbReference type="InterPro" id="IPR006694">
    <property type="entry name" value="Fatty_acid_hydroxylase"/>
</dbReference>
<reference evidence="20" key="1">
    <citation type="submission" date="2025-08" db="UniProtKB">
        <authorList>
            <consortium name="RefSeq"/>
        </authorList>
    </citation>
    <scope>IDENTIFICATION</scope>
    <source>
        <tissue evidence="20">Spleen</tissue>
    </source>
</reference>
<dbReference type="PANTHER" id="PTHR21624">
    <property type="entry name" value="STEROL DESATURASE-RELATED PROTEIN"/>
    <property type="match status" value="1"/>
</dbReference>